<protein>
    <recommendedName>
        <fullName evidence="4">Terminase-like family protein</fullName>
    </recommendedName>
</protein>
<reference evidence="2 3" key="1">
    <citation type="submission" date="2008-10" db="EMBL/GenBank/DDBJ databases">
        <title>Draft genome sequence of Desulvovibrio piger (ATCC 29098).</title>
        <authorList>
            <person name="Sudarsanam P."/>
            <person name="Ley R."/>
            <person name="Guruge J."/>
            <person name="Turnbaugh P.J."/>
            <person name="Mahowald M."/>
            <person name="Liep D."/>
            <person name="Gordon J."/>
        </authorList>
    </citation>
    <scope>NUCLEOTIDE SEQUENCE [LARGE SCALE GENOMIC DNA]</scope>
    <source>
        <strain evidence="2 3">ATCC 29098</strain>
    </source>
</reference>
<gene>
    <name evidence="2" type="ORF">DESPIG_01394</name>
</gene>
<comment type="caution">
    <text evidence="2">The sequence shown here is derived from an EMBL/GenBank/DDBJ whole genome shotgun (WGS) entry which is preliminary data.</text>
</comment>
<dbReference type="AlphaFoldDB" id="B6WTI8"/>
<dbReference type="Proteomes" id="UP000003676">
    <property type="component" value="Unassembled WGS sequence"/>
</dbReference>
<evidence type="ECO:0008006" key="4">
    <source>
        <dbReference type="Google" id="ProtNLM"/>
    </source>
</evidence>
<dbReference type="HOGENOM" id="CLU_052615_0_0_7"/>
<feature type="compositionally biased region" description="Polar residues" evidence="1">
    <location>
        <begin position="426"/>
        <end position="435"/>
    </location>
</feature>
<evidence type="ECO:0000256" key="1">
    <source>
        <dbReference type="SAM" id="MobiDB-lite"/>
    </source>
</evidence>
<evidence type="ECO:0000313" key="3">
    <source>
        <dbReference type="Proteomes" id="UP000003676"/>
    </source>
</evidence>
<organism evidence="2 3">
    <name type="scientific">Desulfovibrio piger ATCC 29098</name>
    <dbReference type="NCBI Taxonomy" id="411464"/>
    <lineage>
        <taxon>Bacteria</taxon>
        <taxon>Pseudomonadati</taxon>
        <taxon>Thermodesulfobacteriota</taxon>
        <taxon>Desulfovibrionia</taxon>
        <taxon>Desulfovibrionales</taxon>
        <taxon>Desulfovibrionaceae</taxon>
        <taxon>Desulfovibrio</taxon>
    </lineage>
</organism>
<feature type="region of interest" description="Disordered" evidence="1">
    <location>
        <begin position="400"/>
        <end position="458"/>
    </location>
</feature>
<dbReference type="eggNOG" id="COG5323">
    <property type="taxonomic scope" value="Bacteria"/>
</dbReference>
<name>B6WTI8_9BACT</name>
<proteinExistence type="predicted"/>
<dbReference type="EMBL" id="ABXU01000033">
    <property type="protein sequence ID" value="EEB33680.1"/>
    <property type="molecule type" value="Genomic_DNA"/>
</dbReference>
<sequence length="509" mass="55723">MNPAETDMETPCIIPYAPRPLQWRFHQQRTRFCVLLCHRRFGKTVAAVNDLLRAALRTSRTDWRAAYAAPYLGQAKAVAWDYLRHFAGVIPGTRFHEGELRCDLPNGARIRLYGTDNAQALRGLYLDDLVLDEPADIPREVWSQILRPALADRRGRALFCGTPKGCDNLLHDVWQLAGSLGAAEGWSRFRFPASQTGYLPQAELDAARSGMSEAEYQQEFECSFAAAVRGAYYAAQLDAADLAGRICPLPVSPDLPVHTAWDLGMDDATAIWFFQVEPSGTWRMLDYYEASGEGLAHYAAVLGAKARPEGTATTDGLAGRGFCYGRHLAPHDIRVRELGTGQSRLESAARLGIRFDIAPSLPLADGIDAVRRALPRLWFDSRHCAAGLAALRSYRRQWRPRQEQFSSGPLHDGSSHAADGPALTHPGNTGNNRSPHGTHEYTALRPDRRAGRFPSGSCPGRCGPESPLRPHVPGRAHGLCHVRLGPSPGRRLAASGQCSRPPAPAGHGP</sequence>
<evidence type="ECO:0000313" key="2">
    <source>
        <dbReference type="EMBL" id="EEB33680.1"/>
    </source>
</evidence>
<dbReference type="Gene3D" id="3.30.420.280">
    <property type="match status" value="1"/>
</dbReference>
<accession>B6WTI8</accession>
<dbReference type="Gene3D" id="3.40.50.300">
    <property type="entry name" value="P-loop containing nucleotide triphosphate hydrolases"/>
    <property type="match status" value="1"/>
</dbReference>
<dbReference type="STRING" id="901.DESPIGER_1321"/>
<dbReference type="InterPro" id="IPR027417">
    <property type="entry name" value="P-loop_NTPase"/>
</dbReference>
<feature type="region of interest" description="Disordered" evidence="1">
    <location>
        <begin position="485"/>
        <end position="509"/>
    </location>
</feature>
<reference evidence="2 3" key="2">
    <citation type="submission" date="2008-10" db="EMBL/GenBank/DDBJ databases">
        <authorList>
            <person name="Fulton L."/>
            <person name="Clifton S."/>
            <person name="Fulton B."/>
            <person name="Xu J."/>
            <person name="Minx P."/>
            <person name="Pepin K.H."/>
            <person name="Johnson M."/>
            <person name="Bhonagiri V."/>
            <person name="Nash W.E."/>
            <person name="Mardis E.R."/>
            <person name="Wilson R.K."/>
        </authorList>
    </citation>
    <scope>NUCLEOTIDE SEQUENCE [LARGE SCALE GENOMIC DNA]</scope>
    <source>
        <strain evidence="2 3">ATCC 29098</strain>
    </source>
</reference>